<sequence>MSNRITAADLPADLLGVDLLIDVRAPKGRAENGEIASAVILPKSLVAEVFAGPFATVPKDARIVVFCGSINGSGPVVETLTGLGFTNVADVDGGYAAVKERGIA</sequence>
<dbReference type="SMART" id="SM00450">
    <property type="entry name" value="RHOD"/>
    <property type="match status" value="1"/>
</dbReference>
<dbReference type="EMBL" id="CP070372">
    <property type="protein sequence ID" value="QRZ16231.1"/>
    <property type="molecule type" value="Genomic_DNA"/>
</dbReference>
<dbReference type="InterPro" id="IPR036873">
    <property type="entry name" value="Rhodanese-like_dom_sf"/>
</dbReference>
<dbReference type="PROSITE" id="PS50206">
    <property type="entry name" value="RHODANESE_3"/>
    <property type="match status" value="1"/>
</dbReference>
<proteinExistence type="predicted"/>
<reference evidence="2 3" key="1">
    <citation type="submission" date="2021-02" db="EMBL/GenBank/DDBJ databases">
        <title>Paracoccus methylovroum sp.nov., a new methanol and methylamine utilizing methylotrophic denitrifer.</title>
        <authorList>
            <person name="Timsy T."/>
            <person name="Behrendt U."/>
            <person name="Ulrich A."/>
            <person name="Spanner T."/>
            <person name="Foesel B.U."/>
            <person name="Horn M.A."/>
            <person name="Kolb S."/>
        </authorList>
    </citation>
    <scope>NUCLEOTIDE SEQUENCE [LARGE SCALE GENOMIC DNA]</scope>
    <source>
        <strain evidence="2 3">H4-D09</strain>
        <plasmid evidence="2 3">p2</plasmid>
    </source>
</reference>
<dbReference type="CDD" id="cd00158">
    <property type="entry name" value="RHOD"/>
    <property type="match status" value="1"/>
</dbReference>
<evidence type="ECO:0000259" key="1">
    <source>
        <dbReference type="PROSITE" id="PS50206"/>
    </source>
</evidence>
<dbReference type="Pfam" id="PF00581">
    <property type="entry name" value="Rhodanese"/>
    <property type="match status" value="1"/>
</dbReference>
<gene>
    <name evidence="2" type="ORF">JWJ88_20910</name>
</gene>
<name>A0ABX7JRY6_9RHOB</name>
<evidence type="ECO:0000313" key="3">
    <source>
        <dbReference type="Proteomes" id="UP000663629"/>
    </source>
</evidence>
<keyword evidence="3" id="KW-1185">Reference proteome</keyword>
<evidence type="ECO:0000313" key="2">
    <source>
        <dbReference type="EMBL" id="QRZ16231.1"/>
    </source>
</evidence>
<dbReference type="RefSeq" id="WP_205297115.1">
    <property type="nucleotide sequence ID" value="NZ_CP070372.1"/>
</dbReference>
<organism evidence="2 3">
    <name type="scientific">Paracoccus methylovorus</name>
    <dbReference type="NCBI Taxonomy" id="2812658"/>
    <lineage>
        <taxon>Bacteria</taxon>
        <taxon>Pseudomonadati</taxon>
        <taxon>Pseudomonadota</taxon>
        <taxon>Alphaproteobacteria</taxon>
        <taxon>Rhodobacterales</taxon>
        <taxon>Paracoccaceae</taxon>
        <taxon>Paracoccus</taxon>
    </lineage>
</organism>
<dbReference type="InterPro" id="IPR001763">
    <property type="entry name" value="Rhodanese-like_dom"/>
</dbReference>
<dbReference type="SUPFAM" id="SSF52821">
    <property type="entry name" value="Rhodanese/Cell cycle control phosphatase"/>
    <property type="match status" value="1"/>
</dbReference>
<keyword evidence="2" id="KW-0614">Plasmid</keyword>
<dbReference type="Gene3D" id="3.40.250.10">
    <property type="entry name" value="Rhodanese-like domain"/>
    <property type="match status" value="1"/>
</dbReference>
<geneLocation type="plasmid" evidence="2 3">
    <name>p2</name>
</geneLocation>
<protein>
    <submittedName>
        <fullName evidence="2">Rhodanese-like domain-containing protein</fullName>
    </submittedName>
</protein>
<accession>A0ABX7JRY6</accession>
<dbReference type="Proteomes" id="UP000663629">
    <property type="component" value="Plasmid p2"/>
</dbReference>
<feature type="domain" description="Rhodanese" evidence="1">
    <location>
        <begin position="14"/>
        <end position="103"/>
    </location>
</feature>